<proteinExistence type="predicted"/>
<protein>
    <submittedName>
        <fullName evidence="1">Uncharacterized protein</fullName>
    </submittedName>
</protein>
<sequence length="156" mass="16602">MRFSAITSTKPILTSSSPISQPIKLYWRLSTVKIASTWWTLALRRGGPPPLRLTGIAPQSSNSGGCACRFKDSSAVASPCATSSCGPINVEESASSYKFRTPNMATSGKVLRFLSTNENASTSDLAASGSGHEIDISENRTDKLNPGHLNLHNSNC</sequence>
<dbReference type="EMBL" id="JAIWQS010000003">
    <property type="protein sequence ID" value="KAJ8769151.1"/>
    <property type="molecule type" value="Genomic_DNA"/>
</dbReference>
<dbReference type="Proteomes" id="UP001159364">
    <property type="component" value="Linkage Group LG03"/>
</dbReference>
<keyword evidence="2" id="KW-1185">Reference proteome</keyword>
<dbReference type="AlphaFoldDB" id="A0AAV8TQD0"/>
<reference evidence="1 2" key="1">
    <citation type="submission" date="2021-09" db="EMBL/GenBank/DDBJ databases">
        <title>Genomic insights and catalytic innovation underlie evolution of tropane alkaloids biosynthesis.</title>
        <authorList>
            <person name="Wang Y.-J."/>
            <person name="Tian T."/>
            <person name="Huang J.-P."/>
            <person name="Huang S.-X."/>
        </authorList>
    </citation>
    <scope>NUCLEOTIDE SEQUENCE [LARGE SCALE GENOMIC DNA]</scope>
    <source>
        <strain evidence="1">KIB-2018</strain>
        <tissue evidence="1">Leaf</tissue>
    </source>
</reference>
<evidence type="ECO:0000313" key="2">
    <source>
        <dbReference type="Proteomes" id="UP001159364"/>
    </source>
</evidence>
<gene>
    <name evidence="1" type="ORF">K2173_000926</name>
</gene>
<organism evidence="1 2">
    <name type="scientific">Erythroxylum novogranatense</name>
    <dbReference type="NCBI Taxonomy" id="1862640"/>
    <lineage>
        <taxon>Eukaryota</taxon>
        <taxon>Viridiplantae</taxon>
        <taxon>Streptophyta</taxon>
        <taxon>Embryophyta</taxon>
        <taxon>Tracheophyta</taxon>
        <taxon>Spermatophyta</taxon>
        <taxon>Magnoliopsida</taxon>
        <taxon>eudicotyledons</taxon>
        <taxon>Gunneridae</taxon>
        <taxon>Pentapetalae</taxon>
        <taxon>rosids</taxon>
        <taxon>fabids</taxon>
        <taxon>Malpighiales</taxon>
        <taxon>Erythroxylaceae</taxon>
        <taxon>Erythroxylum</taxon>
    </lineage>
</organism>
<accession>A0AAV8TQD0</accession>
<name>A0AAV8TQD0_9ROSI</name>
<evidence type="ECO:0000313" key="1">
    <source>
        <dbReference type="EMBL" id="KAJ8769151.1"/>
    </source>
</evidence>
<comment type="caution">
    <text evidence="1">The sequence shown here is derived from an EMBL/GenBank/DDBJ whole genome shotgun (WGS) entry which is preliminary data.</text>
</comment>